<feature type="non-terminal residue" evidence="1">
    <location>
        <position position="1"/>
    </location>
</feature>
<evidence type="ECO:0000313" key="2">
    <source>
        <dbReference type="Proteomes" id="UP000054560"/>
    </source>
</evidence>
<keyword evidence="2" id="KW-1185">Reference proteome</keyword>
<proteinExistence type="predicted"/>
<gene>
    <name evidence="1" type="ORF">SARC_16574</name>
</gene>
<dbReference type="EMBL" id="KQ250006">
    <property type="protein sequence ID" value="KNC70893.1"/>
    <property type="molecule type" value="Genomic_DNA"/>
</dbReference>
<dbReference type="AlphaFoldDB" id="A0A0L0F3Z1"/>
<reference evidence="1 2" key="1">
    <citation type="submission" date="2011-02" db="EMBL/GenBank/DDBJ databases">
        <title>The Genome Sequence of Sphaeroforma arctica JP610.</title>
        <authorList>
            <consortium name="The Broad Institute Genome Sequencing Platform"/>
            <person name="Russ C."/>
            <person name="Cuomo C."/>
            <person name="Young S.K."/>
            <person name="Zeng Q."/>
            <person name="Gargeya S."/>
            <person name="Alvarado L."/>
            <person name="Berlin A."/>
            <person name="Chapman S.B."/>
            <person name="Chen Z."/>
            <person name="Freedman E."/>
            <person name="Gellesch M."/>
            <person name="Goldberg J."/>
            <person name="Griggs A."/>
            <person name="Gujja S."/>
            <person name="Heilman E."/>
            <person name="Heiman D."/>
            <person name="Howarth C."/>
            <person name="Mehta T."/>
            <person name="Neiman D."/>
            <person name="Pearson M."/>
            <person name="Roberts A."/>
            <person name="Saif S."/>
            <person name="Shea T."/>
            <person name="Shenoy N."/>
            <person name="Sisk P."/>
            <person name="Stolte C."/>
            <person name="Sykes S."/>
            <person name="White J."/>
            <person name="Yandava C."/>
            <person name="Burger G."/>
            <person name="Gray M.W."/>
            <person name="Holland P.W.H."/>
            <person name="King N."/>
            <person name="Lang F.B.F."/>
            <person name="Roger A.J."/>
            <person name="Ruiz-Trillo I."/>
            <person name="Haas B."/>
            <person name="Nusbaum C."/>
            <person name="Birren B."/>
        </authorList>
    </citation>
    <scope>NUCLEOTIDE SEQUENCE [LARGE SCALE GENOMIC DNA]</scope>
    <source>
        <strain evidence="1 2">JP610</strain>
    </source>
</reference>
<protein>
    <submittedName>
        <fullName evidence="1">Uncharacterized protein</fullName>
    </submittedName>
</protein>
<dbReference type="GeneID" id="25917078"/>
<evidence type="ECO:0000313" key="1">
    <source>
        <dbReference type="EMBL" id="KNC70893.1"/>
    </source>
</evidence>
<dbReference type="RefSeq" id="XP_014144795.1">
    <property type="nucleotide sequence ID" value="XM_014289320.1"/>
</dbReference>
<name>A0A0L0F3Z1_9EUKA</name>
<dbReference type="Proteomes" id="UP000054560">
    <property type="component" value="Unassembled WGS sequence"/>
</dbReference>
<sequence>RMNITVTHNMLETWYRVSASLEDDYKLTLMGEMNIKKDATRQSPVRLVNNTGCT</sequence>
<accession>A0A0L0F3Z1</accession>
<organism evidence="1 2">
    <name type="scientific">Sphaeroforma arctica JP610</name>
    <dbReference type="NCBI Taxonomy" id="667725"/>
    <lineage>
        <taxon>Eukaryota</taxon>
        <taxon>Ichthyosporea</taxon>
        <taxon>Ichthyophonida</taxon>
        <taxon>Sphaeroforma</taxon>
    </lineage>
</organism>